<evidence type="ECO:0000256" key="2">
    <source>
        <dbReference type="ARBA" id="ARBA00023015"/>
    </source>
</evidence>
<sequence length="306" mass="33229">MIVKNFEYLLALAHEGHFGRAAKSCNVSQPTLSAGIKQLEEDLDVQIVRHGRRYDGLTQEGESVLAWARKMYNDCDGLERELSALKKGLEGLFRLGVVAGTSVVAPILSVALAERIPLLEQSISASQTESLSNALLAHEMDMALTYLEDVSEDDFDTHLLYREGVFLFQVTKERQPRRVPWDHVVSMPLCILNSALPNAAQSQLSRCAAKTIRTNAVEVLAAHVATGRYATVLPQSLVTFLAHIPDVRAVAVSGEGSHANVGFVAPKGGLKSTASAALLEMVHTPELAASIQEALALHRQFQPEEG</sequence>
<gene>
    <name evidence="6" type="ORF">F9L06_24310</name>
</gene>
<dbReference type="SUPFAM" id="SSF46785">
    <property type="entry name" value="Winged helix' DNA-binding domain"/>
    <property type="match status" value="1"/>
</dbReference>
<dbReference type="InterPro" id="IPR036390">
    <property type="entry name" value="WH_DNA-bd_sf"/>
</dbReference>
<dbReference type="PROSITE" id="PS50931">
    <property type="entry name" value="HTH_LYSR"/>
    <property type="match status" value="1"/>
</dbReference>
<keyword evidence="3" id="KW-0238">DNA-binding</keyword>
<comment type="caution">
    <text evidence="6">The sequence shown here is derived from an EMBL/GenBank/DDBJ whole genome shotgun (WGS) entry which is preliminary data.</text>
</comment>
<dbReference type="PANTHER" id="PTHR30419:SF31">
    <property type="entry name" value="BLR3139 PROTEIN"/>
    <property type="match status" value="1"/>
</dbReference>
<dbReference type="InterPro" id="IPR050950">
    <property type="entry name" value="HTH-type_LysR_regulators"/>
</dbReference>
<keyword evidence="4" id="KW-0804">Transcription</keyword>
<keyword evidence="2" id="KW-0805">Transcription regulation</keyword>
<reference evidence="6 7" key="1">
    <citation type="submission" date="2019-09" db="EMBL/GenBank/DDBJ databases">
        <title>Taxonomic organization of the family Brucellaceae based on a phylogenomic approach.</title>
        <authorList>
            <person name="Leclercq S."/>
            <person name="Cloeckaert A."/>
            <person name="Zygmunt M.S."/>
        </authorList>
    </citation>
    <scope>NUCLEOTIDE SEQUENCE [LARGE SCALE GENOMIC DNA]</scope>
    <source>
        <strain evidence="6 7">CCUG 34461</strain>
    </source>
</reference>
<dbReference type="InterPro" id="IPR036388">
    <property type="entry name" value="WH-like_DNA-bd_sf"/>
</dbReference>
<dbReference type="Gene3D" id="3.40.190.10">
    <property type="entry name" value="Periplasmic binding protein-like II"/>
    <property type="match status" value="2"/>
</dbReference>
<dbReference type="Pfam" id="PF03466">
    <property type="entry name" value="LysR_substrate"/>
    <property type="match status" value="1"/>
</dbReference>
<dbReference type="RefSeq" id="WP_151577105.1">
    <property type="nucleotide sequence ID" value="NZ_WBWX01000017.1"/>
</dbReference>
<dbReference type="InterPro" id="IPR000847">
    <property type="entry name" value="LysR_HTH_N"/>
</dbReference>
<dbReference type="InterPro" id="IPR005119">
    <property type="entry name" value="LysR_subst-bd"/>
</dbReference>
<evidence type="ECO:0000313" key="7">
    <source>
        <dbReference type="Proteomes" id="UP000441102"/>
    </source>
</evidence>
<evidence type="ECO:0000259" key="5">
    <source>
        <dbReference type="PROSITE" id="PS50931"/>
    </source>
</evidence>
<dbReference type="SUPFAM" id="SSF53850">
    <property type="entry name" value="Periplasmic binding protein-like II"/>
    <property type="match status" value="1"/>
</dbReference>
<protein>
    <submittedName>
        <fullName evidence="6">LysR family transcriptional regulator</fullName>
    </submittedName>
</protein>
<dbReference type="PANTHER" id="PTHR30419">
    <property type="entry name" value="HTH-TYPE TRANSCRIPTIONAL REGULATOR YBHD"/>
    <property type="match status" value="1"/>
</dbReference>
<dbReference type="GO" id="GO:0005829">
    <property type="term" value="C:cytosol"/>
    <property type="evidence" value="ECO:0007669"/>
    <property type="project" value="TreeGrafter"/>
</dbReference>
<comment type="similarity">
    <text evidence="1">Belongs to the LysR transcriptional regulatory family.</text>
</comment>
<dbReference type="CDD" id="cd05466">
    <property type="entry name" value="PBP2_LTTR_substrate"/>
    <property type="match status" value="1"/>
</dbReference>
<accession>A0A6I0DG52</accession>
<dbReference type="Pfam" id="PF00126">
    <property type="entry name" value="HTH_1"/>
    <property type="match status" value="1"/>
</dbReference>
<dbReference type="GO" id="GO:0003677">
    <property type="term" value="F:DNA binding"/>
    <property type="evidence" value="ECO:0007669"/>
    <property type="project" value="UniProtKB-KW"/>
</dbReference>
<organism evidence="6 7">
    <name type="scientific">Brucella anthropi</name>
    <name type="common">Ochrobactrum anthropi</name>
    <dbReference type="NCBI Taxonomy" id="529"/>
    <lineage>
        <taxon>Bacteria</taxon>
        <taxon>Pseudomonadati</taxon>
        <taxon>Pseudomonadota</taxon>
        <taxon>Alphaproteobacteria</taxon>
        <taxon>Hyphomicrobiales</taxon>
        <taxon>Brucellaceae</taxon>
        <taxon>Brucella/Ochrobactrum group</taxon>
        <taxon>Brucella</taxon>
    </lineage>
</organism>
<dbReference type="GO" id="GO:0003700">
    <property type="term" value="F:DNA-binding transcription factor activity"/>
    <property type="evidence" value="ECO:0007669"/>
    <property type="project" value="InterPro"/>
</dbReference>
<dbReference type="EMBL" id="WBWX01000017">
    <property type="protein sequence ID" value="KAB2790754.1"/>
    <property type="molecule type" value="Genomic_DNA"/>
</dbReference>
<dbReference type="Gene3D" id="1.10.10.10">
    <property type="entry name" value="Winged helix-like DNA-binding domain superfamily/Winged helix DNA-binding domain"/>
    <property type="match status" value="1"/>
</dbReference>
<name>A0A6I0DG52_BRUAN</name>
<proteinExistence type="inferred from homology"/>
<evidence type="ECO:0000256" key="1">
    <source>
        <dbReference type="ARBA" id="ARBA00009437"/>
    </source>
</evidence>
<evidence type="ECO:0000256" key="3">
    <source>
        <dbReference type="ARBA" id="ARBA00023125"/>
    </source>
</evidence>
<dbReference type="Proteomes" id="UP000441102">
    <property type="component" value="Unassembled WGS sequence"/>
</dbReference>
<evidence type="ECO:0000313" key="6">
    <source>
        <dbReference type="EMBL" id="KAB2790754.1"/>
    </source>
</evidence>
<dbReference type="PRINTS" id="PR00039">
    <property type="entry name" value="HTHLYSR"/>
</dbReference>
<feature type="domain" description="HTH lysR-type" evidence="5">
    <location>
        <begin position="1"/>
        <end position="58"/>
    </location>
</feature>
<evidence type="ECO:0000256" key="4">
    <source>
        <dbReference type="ARBA" id="ARBA00023163"/>
    </source>
</evidence>
<dbReference type="AlphaFoldDB" id="A0A6I0DG52"/>